<comment type="similarity">
    <text evidence="5">Belongs to the CMP-NeuNAc synthase family.</text>
</comment>
<keyword evidence="9" id="KW-0378">Hydrolase</keyword>
<comment type="cofactor">
    <cofactor evidence="2">
        <name>Mg(2+)</name>
        <dbReference type="ChEBI" id="CHEBI:18420"/>
    </cofactor>
</comment>
<dbReference type="GO" id="GO:0016788">
    <property type="term" value="F:hydrolase activity, acting on ester bonds"/>
    <property type="evidence" value="ECO:0007669"/>
    <property type="project" value="InterPro"/>
</dbReference>
<gene>
    <name evidence="11" type="ORF">TsocGM_13895</name>
</gene>
<reference evidence="11 12" key="1">
    <citation type="submission" date="2018-12" db="EMBL/GenBank/DDBJ databases">
        <authorList>
            <person name="Toschakov S.V."/>
        </authorList>
    </citation>
    <scope>NUCLEOTIDE SEQUENCE [LARGE SCALE GENOMIC DNA]</scope>
    <source>
        <strain evidence="11 12">GM2012</strain>
    </source>
</reference>
<dbReference type="SUPFAM" id="SSF53448">
    <property type="entry name" value="Nucleotide-diphospho-sugar transferases"/>
    <property type="match status" value="1"/>
</dbReference>
<evidence type="ECO:0000256" key="1">
    <source>
        <dbReference type="ARBA" id="ARBA00001862"/>
    </source>
</evidence>
<evidence type="ECO:0000256" key="2">
    <source>
        <dbReference type="ARBA" id="ARBA00001946"/>
    </source>
</evidence>
<dbReference type="InterPro" id="IPR036412">
    <property type="entry name" value="HAD-like_sf"/>
</dbReference>
<dbReference type="EMBL" id="RYZH01000025">
    <property type="protein sequence ID" value="RUL87166.1"/>
    <property type="molecule type" value="Genomic_DNA"/>
</dbReference>
<accession>A0A432MJ32</accession>
<dbReference type="GO" id="GO:0006054">
    <property type="term" value="P:N-acetylneuraminate metabolic process"/>
    <property type="evidence" value="ECO:0007669"/>
    <property type="project" value="UniProtKB-UniPathway"/>
</dbReference>
<dbReference type="SFLD" id="SFLDG01138">
    <property type="entry name" value="C1.6.2:_Deoxy-d-mannose-octulo"/>
    <property type="match status" value="1"/>
</dbReference>
<comment type="subunit">
    <text evidence="6">Homotetramer.</text>
</comment>
<dbReference type="RefSeq" id="WP_126726072.1">
    <property type="nucleotide sequence ID" value="NZ_RYZH01000025.1"/>
</dbReference>
<evidence type="ECO:0000256" key="8">
    <source>
        <dbReference type="ARBA" id="ARBA00022723"/>
    </source>
</evidence>
<dbReference type="UniPathway" id="UPA00628"/>
<keyword evidence="11" id="KW-0808">Transferase</keyword>
<dbReference type="GO" id="GO:0008781">
    <property type="term" value="F:N-acylneuraminate cytidylyltransferase activity"/>
    <property type="evidence" value="ECO:0007669"/>
    <property type="project" value="UniProtKB-EC"/>
</dbReference>
<dbReference type="Gene3D" id="3.90.550.10">
    <property type="entry name" value="Spore Coat Polysaccharide Biosynthesis Protein SpsA, Chain A"/>
    <property type="match status" value="1"/>
</dbReference>
<sequence>MSDIIAVIPARGGSKGLPRKNVLPVAGKPLLGWTVEAARASRLVGRVVVSTDDPEIAAVALRFGAEVVDRPAELSGDSASSESALLHTLDVLRGREGYEPDLLAFLQCTSPLTAPEDIDGTIEALERQSADTALAVVPFHYFLWRPDGTGINHDKARRPLRQEREPQFLEAGAVYAMKVPGFRAAKHRFFGKTALYEMPAERRWEIDDPADLEIAGALLRRREAADRQARLPDRLGALVFDFDGVFTDNRVTVLDEGREAVVCDRSDGLGLERLRRAGWPMLVLSKESHPIVSSRCAKLKLECIQGIDEKLPVLLRWLESRGVSPEEALYLGNDVNDLPCLGAVGCPVAVADAYPEAIEASRIVLSRPGGRGALRELADLILNRYGTPHHA</sequence>
<dbReference type="AlphaFoldDB" id="A0A432MJ32"/>
<dbReference type="EC" id="2.7.7.43" evidence="7"/>
<dbReference type="OrthoDB" id="9805604at2"/>
<dbReference type="InterPro" id="IPR023214">
    <property type="entry name" value="HAD_sf"/>
</dbReference>
<keyword evidence="12" id="KW-1185">Reference proteome</keyword>
<dbReference type="SUPFAM" id="SSF56784">
    <property type="entry name" value="HAD-like"/>
    <property type="match status" value="1"/>
</dbReference>
<keyword evidence="11" id="KW-0548">Nucleotidyltransferase</keyword>
<dbReference type="PANTHER" id="PTHR21485:SF3">
    <property type="entry name" value="N-ACYLNEURAMINATE CYTIDYLYLTRANSFERASE"/>
    <property type="match status" value="1"/>
</dbReference>
<comment type="catalytic activity">
    <reaction evidence="1">
        <text>an N-acylneuraminate + CTP = a CMP-N-acyl-beta-neuraminate + diphosphate</text>
        <dbReference type="Rhea" id="RHEA:11344"/>
        <dbReference type="ChEBI" id="CHEBI:33019"/>
        <dbReference type="ChEBI" id="CHEBI:37563"/>
        <dbReference type="ChEBI" id="CHEBI:60073"/>
        <dbReference type="ChEBI" id="CHEBI:68671"/>
        <dbReference type="EC" id="2.7.7.43"/>
    </reaction>
</comment>
<dbReference type="SFLD" id="SFLDS00003">
    <property type="entry name" value="Haloacid_Dehalogenase"/>
    <property type="match status" value="1"/>
</dbReference>
<dbReference type="Pfam" id="PF02348">
    <property type="entry name" value="CTP_transf_3"/>
    <property type="match status" value="1"/>
</dbReference>
<proteinExistence type="inferred from homology"/>
<dbReference type="Gene3D" id="3.40.50.1000">
    <property type="entry name" value="HAD superfamily/HAD-like"/>
    <property type="match status" value="1"/>
</dbReference>
<evidence type="ECO:0000256" key="3">
    <source>
        <dbReference type="ARBA" id="ARBA00005141"/>
    </source>
</evidence>
<dbReference type="InterPro" id="IPR029044">
    <property type="entry name" value="Nucleotide-diphossugar_trans"/>
</dbReference>
<dbReference type="CDD" id="cd02513">
    <property type="entry name" value="CMP-NeuAc_Synthase"/>
    <property type="match status" value="1"/>
</dbReference>
<evidence type="ECO:0000313" key="11">
    <source>
        <dbReference type="EMBL" id="RUL87166.1"/>
    </source>
</evidence>
<evidence type="ECO:0000256" key="9">
    <source>
        <dbReference type="ARBA" id="ARBA00022801"/>
    </source>
</evidence>
<comment type="similarity">
    <text evidence="4">Belongs to the KdsC family.</text>
</comment>
<evidence type="ECO:0000256" key="7">
    <source>
        <dbReference type="ARBA" id="ARBA00012491"/>
    </source>
</evidence>
<evidence type="ECO:0000256" key="10">
    <source>
        <dbReference type="ARBA" id="ARBA00022842"/>
    </source>
</evidence>
<dbReference type="InterPro" id="IPR010023">
    <property type="entry name" value="KdsC_fam"/>
</dbReference>
<name>A0A432MJ32_9BACT</name>
<keyword evidence="8" id="KW-0479">Metal-binding</keyword>
<dbReference type="Proteomes" id="UP000280296">
    <property type="component" value="Unassembled WGS sequence"/>
</dbReference>
<reference evidence="11 12" key="2">
    <citation type="submission" date="2019-01" db="EMBL/GenBank/DDBJ databases">
        <title>Tautonia sociabilis, a novel thermotolerant planctomycete of Isosphaeraceae family, isolated from a 4000 m deep subterranean habitat.</title>
        <authorList>
            <person name="Kovaleva O.L."/>
            <person name="Elcheninov A.G."/>
            <person name="Van Heerden E."/>
            <person name="Toshchakov S.V."/>
            <person name="Novikov A."/>
            <person name="Bonch-Osmolovskaya E.A."/>
            <person name="Kublanov I.V."/>
        </authorList>
    </citation>
    <scope>NUCLEOTIDE SEQUENCE [LARGE SCALE GENOMIC DNA]</scope>
    <source>
        <strain evidence="11 12">GM2012</strain>
    </source>
</reference>
<evidence type="ECO:0000313" key="12">
    <source>
        <dbReference type="Proteomes" id="UP000280296"/>
    </source>
</evidence>
<evidence type="ECO:0000256" key="5">
    <source>
        <dbReference type="ARBA" id="ARBA00010726"/>
    </source>
</evidence>
<dbReference type="PANTHER" id="PTHR21485">
    <property type="entry name" value="HAD SUPERFAMILY MEMBERS CMAS AND KDSC"/>
    <property type="match status" value="1"/>
</dbReference>
<dbReference type="SFLD" id="SFLDG01136">
    <property type="entry name" value="C1.6:_Phosphoserine_Phosphatas"/>
    <property type="match status" value="1"/>
</dbReference>
<keyword evidence="10" id="KW-0460">Magnesium</keyword>
<evidence type="ECO:0000256" key="4">
    <source>
        <dbReference type="ARBA" id="ARBA00005893"/>
    </source>
</evidence>
<comment type="caution">
    <text evidence="11">The sequence shown here is derived from an EMBL/GenBank/DDBJ whole genome shotgun (WGS) entry which is preliminary data.</text>
</comment>
<dbReference type="InterPro" id="IPR050793">
    <property type="entry name" value="CMP-NeuNAc_synthase"/>
</dbReference>
<dbReference type="InterPro" id="IPR003329">
    <property type="entry name" value="Cytidylyl_trans"/>
</dbReference>
<protein>
    <recommendedName>
        <fullName evidence="7">N-acylneuraminate cytidylyltransferase</fullName>
        <ecNumber evidence="7">2.7.7.43</ecNumber>
    </recommendedName>
</protein>
<dbReference type="GO" id="GO:0046872">
    <property type="term" value="F:metal ion binding"/>
    <property type="evidence" value="ECO:0007669"/>
    <property type="project" value="UniProtKB-KW"/>
</dbReference>
<comment type="pathway">
    <text evidence="3">Amino-sugar metabolism; N-acetylneuraminate metabolism.</text>
</comment>
<evidence type="ECO:0000256" key="6">
    <source>
        <dbReference type="ARBA" id="ARBA00011881"/>
    </source>
</evidence>
<organism evidence="11 12">
    <name type="scientific">Tautonia sociabilis</name>
    <dbReference type="NCBI Taxonomy" id="2080755"/>
    <lineage>
        <taxon>Bacteria</taxon>
        <taxon>Pseudomonadati</taxon>
        <taxon>Planctomycetota</taxon>
        <taxon>Planctomycetia</taxon>
        <taxon>Isosphaerales</taxon>
        <taxon>Isosphaeraceae</taxon>
        <taxon>Tautonia</taxon>
    </lineage>
</organism>